<evidence type="ECO:0000313" key="4">
    <source>
        <dbReference type="EMBL" id="MPL86537.1"/>
    </source>
</evidence>
<feature type="domain" description="Solute-binding protein family 3/N-terminal" evidence="3">
    <location>
        <begin position="36"/>
        <end position="260"/>
    </location>
</feature>
<dbReference type="PROSITE" id="PS51257">
    <property type="entry name" value="PROKAR_LIPOPROTEIN"/>
    <property type="match status" value="1"/>
</dbReference>
<dbReference type="PROSITE" id="PS01039">
    <property type="entry name" value="SBP_BACTERIAL_3"/>
    <property type="match status" value="1"/>
</dbReference>
<dbReference type="SMART" id="SM00062">
    <property type="entry name" value="PBPb"/>
    <property type="match status" value="1"/>
</dbReference>
<organism evidence="4">
    <name type="scientific">bioreactor metagenome</name>
    <dbReference type="NCBI Taxonomy" id="1076179"/>
    <lineage>
        <taxon>unclassified sequences</taxon>
        <taxon>metagenomes</taxon>
        <taxon>ecological metagenomes</taxon>
    </lineage>
</organism>
<accession>A0A644V5Q1</accession>
<dbReference type="Gene3D" id="3.40.190.10">
    <property type="entry name" value="Periplasmic binding protein-like II"/>
    <property type="match status" value="2"/>
</dbReference>
<dbReference type="Pfam" id="PF00497">
    <property type="entry name" value="SBP_bac_3"/>
    <property type="match status" value="1"/>
</dbReference>
<reference evidence="4" key="1">
    <citation type="submission" date="2019-08" db="EMBL/GenBank/DDBJ databases">
        <authorList>
            <person name="Kucharzyk K."/>
            <person name="Murdoch R.W."/>
            <person name="Higgins S."/>
            <person name="Loffler F."/>
        </authorList>
    </citation>
    <scope>NUCLEOTIDE SEQUENCE</scope>
</reference>
<proteinExistence type="predicted"/>
<protein>
    <submittedName>
        <fullName evidence="4">L-cystine-binding protein FliY</fullName>
    </submittedName>
</protein>
<evidence type="ECO:0000259" key="3">
    <source>
        <dbReference type="SMART" id="SM00062"/>
    </source>
</evidence>
<dbReference type="InterPro" id="IPR018313">
    <property type="entry name" value="SBP_3_CS"/>
</dbReference>
<comment type="caution">
    <text evidence="4">The sequence shown here is derived from an EMBL/GenBank/DDBJ whole genome shotgun (WGS) entry which is preliminary data.</text>
</comment>
<dbReference type="InterPro" id="IPR001638">
    <property type="entry name" value="Solute-binding_3/MltF_N"/>
</dbReference>
<gene>
    <name evidence="4" type="primary">fliY_9</name>
    <name evidence="4" type="ORF">SDC9_32519</name>
</gene>
<name>A0A644V5Q1_9ZZZZ</name>
<dbReference type="AlphaFoldDB" id="A0A644V5Q1"/>
<dbReference type="PANTHER" id="PTHR35936:SF34">
    <property type="entry name" value="ABC TRANSPORTER EXTRACELLULAR-BINDING PROTEIN YCKB-RELATED"/>
    <property type="match status" value="1"/>
</dbReference>
<dbReference type="SUPFAM" id="SSF53850">
    <property type="entry name" value="Periplasmic binding protein-like II"/>
    <property type="match status" value="1"/>
</dbReference>
<dbReference type="GO" id="GO:0030313">
    <property type="term" value="C:cell envelope"/>
    <property type="evidence" value="ECO:0007669"/>
    <property type="project" value="UniProtKB-SubCell"/>
</dbReference>
<dbReference type="EMBL" id="VSSQ01000223">
    <property type="protein sequence ID" value="MPL86537.1"/>
    <property type="molecule type" value="Genomic_DNA"/>
</dbReference>
<keyword evidence="2" id="KW-0732">Signal</keyword>
<evidence type="ECO:0000256" key="1">
    <source>
        <dbReference type="ARBA" id="ARBA00004196"/>
    </source>
</evidence>
<dbReference type="PANTHER" id="PTHR35936">
    <property type="entry name" value="MEMBRANE-BOUND LYTIC MUREIN TRANSGLYCOSYLASE F"/>
    <property type="match status" value="1"/>
</dbReference>
<dbReference type="CDD" id="cd00996">
    <property type="entry name" value="PBP2_AatB_like"/>
    <property type="match status" value="1"/>
</dbReference>
<evidence type="ECO:0000256" key="2">
    <source>
        <dbReference type="ARBA" id="ARBA00022729"/>
    </source>
</evidence>
<comment type="subcellular location">
    <subcellularLocation>
        <location evidence="1">Cell envelope</location>
    </subcellularLocation>
</comment>
<sequence length="263" mass="28992">MKKVMVFMLAVMITAGLIAGCGGDKKAATQKDSNKKIVVGLDDNFPPMGFKNEKNEIVGFDIDMAKEAAKRLGRPVEFKPIDWSSKEAELKSGRIDCIWNGLNITEERKKNMLFSDPYMECKQLIFIAKGSAIKGQADLKGKVVGMQSASTAEQNLENDKAFAATLKEVKKYPDCIAAMMDLEAGRLDAIITDEIVGRYYMSKKPDKFVCLPTPVGPIGDFGIGFRKDDTKLQGEVQKVLNEMKKDGTAGKISTKWFGSDILK</sequence>